<sequence>MLFCIQANPCLPNNTQLQLPRLESSWRTLTPLKVLRPAAKTSTYLSFALVPKLRHHNLTATYPRKSLVCLLGGKDKPEGENEGSPLKSLGNAVGSFQGKSIEDVLKEQMQKQEFYDGGGSGGGSPPRGGGGGGGGGASGGSQDDDLPGVLDETLQVVLATVGFVLLVRQNIPSFPLLKFLSSASDRNISINDFYTAVHLYHQWRGHDSDTEGLPKVCLHREQECSSGKSVGAVGKLPPEAGREEAGGQVLVRKRDHQHHDLVRQPRQVSTHLSSLRSGCK</sequence>
<evidence type="ECO:0000256" key="1">
    <source>
        <dbReference type="SAM" id="MobiDB-lite"/>
    </source>
</evidence>
<evidence type="ECO:0000313" key="3">
    <source>
        <dbReference type="Proteomes" id="UP001154282"/>
    </source>
</evidence>
<dbReference type="PANTHER" id="PTHR35483:SF1">
    <property type="entry name" value="GLYCINE-RICH PROTEIN-RELATED"/>
    <property type="match status" value="1"/>
</dbReference>
<accession>A0AAV0Q7C1</accession>
<feature type="compositionally biased region" description="Gly residues" evidence="1">
    <location>
        <begin position="116"/>
        <end position="139"/>
    </location>
</feature>
<reference evidence="2" key="1">
    <citation type="submission" date="2022-08" db="EMBL/GenBank/DDBJ databases">
        <authorList>
            <person name="Gutierrez-Valencia J."/>
        </authorList>
    </citation>
    <scope>NUCLEOTIDE SEQUENCE</scope>
</reference>
<protein>
    <submittedName>
        <fullName evidence="2">Uncharacterized protein</fullName>
    </submittedName>
</protein>
<feature type="region of interest" description="Disordered" evidence="1">
    <location>
        <begin position="113"/>
        <end position="146"/>
    </location>
</feature>
<dbReference type="AlphaFoldDB" id="A0AAV0Q7C1"/>
<dbReference type="EMBL" id="CAMGYJ010000009">
    <property type="protein sequence ID" value="CAI0540800.1"/>
    <property type="molecule type" value="Genomic_DNA"/>
</dbReference>
<name>A0AAV0Q7C1_9ROSI</name>
<proteinExistence type="predicted"/>
<keyword evidence="3" id="KW-1185">Reference proteome</keyword>
<feature type="compositionally biased region" description="Polar residues" evidence="1">
    <location>
        <begin position="266"/>
        <end position="280"/>
    </location>
</feature>
<dbReference type="Proteomes" id="UP001154282">
    <property type="component" value="Unassembled WGS sequence"/>
</dbReference>
<dbReference type="PANTHER" id="PTHR35483">
    <property type="entry name" value="NUCLEUSENVELOPE PROTEIN"/>
    <property type="match status" value="1"/>
</dbReference>
<organism evidence="2 3">
    <name type="scientific">Linum tenue</name>
    <dbReference type="NCBI Taxonomy" id="586396"/>
    <lineage>
        <taxon>Eukaryota</taxon>
        <taxon>Viridiplantae</taxon>
        <taxon>Streptophyta</taxon>
        <taxon>Embryophyta</taxon>
        <taxon>Tracheophyta</taxon>
        <taxon>Spermatophyta</taxon>
        <taxon>Magnoliopsida</taxon>
        <taxon>eudicotyledons</taxon>
        <taxon>Gunneridae</taxon>
        <taxon>Pentapetalae</taxon>
        <taxon>rosids</taxon>
        <taxon>fabids</taxon>
        <taxon>Malpighiales</taxon>
        <taxon>Linaceae</taxon>
        <taxon>Linum</taxon>
    </lineage>
</organism>
<feature type="region of interest" description="Disordered" evidence="1">
    <location>
        <begin position="228"/>
        <end position="280"/>
    </location>
</feature>
<dbReference type="GO" id="GO:0009507">
    <property type="term" value="C:chloroplast"/>
    <property type="evidence" value="ECO:0007669"/>
    <property type="project" value="TreeGrafter"/>
</dbReference>
<gene>
    <name evidence="2" type="ORF">LITE_LOCUS41849</name>
</gene>
<evidence type="ECO:0000313" key="2">
    <source>
        <dbReference type="EMBL" id="CAI0540800.1"/>
    </source>
</evidence>
<comment type="caution">
    <text evidence="2">The sequence shown here is derived from an EMBL/GenBank/DDBJ whole genome shotgun (WGS) entry which is preliminary data.</text>
</comment>